<reference evidence="11 12" key="1">
    <citation type="journal article" date="2011" name="Proc. Natl. Acad. Sci. U.S.A.">
        <title>Evolutionary erosion of yeast sex chromosomes by mating-type switching accidents.</title>
        <authorList>
            <person name="Gordon J.L."/>
            <person name="Armisen D."/>
            <person name="Proux-Wera E."/>
            <person name="Oheigeartaigh S.S."/>
            <person name="Byrne K.P."/>
            <person name="Wolfe K.H."/>
        </authorList>
    </citation>
    <scope>NUCLEOTIDE SEQUENCE [LARGE SCALE GENOMIC DNA]</scope>
    <source>
        <strain evidence="12">ATCC 34711 / CBS 6284 / DSM 70876 / NBRC 10599 / NRRL Y-10934 / UCD 77-7</strain>
    </source>
</reference>
<dbReference type="OMA" id="YMQTASH"/>
<dbReference type="InterPro" id="IPR041901">
    <property type="entry name" value="RNAP_I_Rpa43_N"/>
</dbReference>
<keyword evidence="12" id="KW-1185">Reference proteome</keyword>
<dbReference type="InterPro" id="IPR045113">
    <property type="entry name" value="Rpb7-like"/>
</dbReference>
<evidence type="ECO:0000256" key="6">
    <source>
        <dbReference type="ARBA" id="ARBA00023242"/>
    </source>
</evidence>
<keyword evidence="4" id="KW-0597">Phosphoprotein</keyword>
<evidence type="ECO:0000256" key="3">
    <source>
        <dbReference type="ARBA" id="ARBA00022478"/>
    </source>
</evidence>
<dbReference type="FunFam" id="3.30.1490.120:FF:000004">
    <property type="entry name" value="RNA polymerase I subunit Rpa43"/>
    <property type="match status" value="1"/>
</dbReference>
<evidence type="ECO:0000313" key="12">
    <source>
        <dbReference type="Proteomes" id="UP000002866"/>
    </source>
</evidence>
<keyword evidence="5 7" id="KW-0804">Transcription</keyword>
<name>I2GVU7_HENB6</name>
<evidence type="ECO:0000259" key="10">
    <source>
        <dbReference type="Pfam" id="PF17875"/>
    </source>
</evidence>
<dbReference type="HOGENOM" id="CLU_060987_0_0_1"/>
<comment type="function">
    <text evidence="7">DNA-dependent RNA polymerase which catalyzes the transcription of DNA into RNA using the four ribonucleoside triphosphates as substrates.</text>
</comment>
<dbReference type="GO" id="GO:0006361">
    <property type="term" value="P:transcription initiation at RNA polymerase I promoter"/>
    <property type="evidence" value="ECO:0007669"/>
    <property type="project" value="UniProtKB-ARBA"/>
</dbReference>
<feature type="compositionally biased region" description="Acidic residues" evidence="8">
    <location>
        <begin position="292"/>
        <end position="308"/>
    </location>
</feature>
<organism evidence="11 12">
    <name type="scientific">Henningerozyma blattae (strain ATCC 34711 / CBS 6284 / DSM 70876 / NBRC 10599 / NRRL Y-10934 / UCD 77-7)</name>
    <name type="common">Yeast</name>
    <name type="synonym">Tetrapisispora blattae</name>
    <dbReference type="NCBI Taxonomy" id="1071380"/>
    <lineage>
        <taxon>Eukaryota</taxon>
        <taxon>Fungi</taxon>
        <taxon>Dikarya</taxon>
        <taxon>Ascomycota</taxon>
        <taxon>Saccharomycotina</taxon>
        <taxon>Saccharomycetes</taxon>
        <taxon>Saccharomycetales</taxon>
        <taxon>Saccharomycetaceae</taxon>
        <taxon>Henningerozyma</taxon>
    </lineage>
</organism>
<dbReference type="GeneID" id="14493191"/>
<evidence type="ECO:0000256" key="2">
    <source>
        <dbReference type="ARBA" id="ARBA00005930"/>
    </source>
</evidence>
<dbReference type="InParanoid" id="I2GVU7"/>
<evidence type="ECO:0000256" key="1">
    <source>
        <dbReference type="ARBA" id="ARBA00004604"/>
    </source>
</evidence>
<dbReference type="RefSeq" id="XP_004177768.1">
    <property type="nucleotide sequence ID" value="XM_004177720.1"/>
</dbReference>
<evidence type="ECO:0000256" key="8">
    <source>
        <dbReference type="SAM" id="MobiDB-lite"/>
    </source>
</evidence>
<keyword evidence="3 7" id="KW-0240">DNA-directed RNA polymerase</keyword>
<feature type="region of interest" description="Disordered" evidence="8">
    <location>
        <begin position="266"/>
        <end position="308"/>
    </location>
</feature>
<evidence type="ECO:0000256" key="5">
    <source>
        <dbReference type="ARBA" id="ARBA00023163"/>
    </source>
</evidence>
<feature type="compositionally biased region" description="Basic and acidic residues" evidence="8">
    <location>
        <begin position="272"/>
        <end position="287"/>
    </location>
</feature>
<feature type="domain" description="RNA polymerase Rpb7-like N-terminal" evidence="9">
    <location>
        <begin position="45"/>
        <end position="92"/>
    </location>
</feature>
<dbReference type="InterPro" id="IPR041178">
    <property type="entry name" value="RPA43_OB"/>
</dbReference>
<feature type="domain" description="RPA43 OB" evidence="10">
    <location>
        <begin position="127"/>
        <end position="241"/>
    </location>
</feature>
<dbReference type="InterPro" id="IPR012340">
    <property type="entry name" value="NA-bd_OB-fold"/>
</dbReference>
<dbReference type="InterPro" id="IPR005576">
    <property type="entry name" value="Rpb7-like_N"/>
</dbReference>
<evidence type="ECO:0000256" key="4">
    <source>
        <dbReference type="ARBA" id="ARBA00022553"/>
    </source>
</evidence>
<dbReference type="Gene3D" id="2.40.50.140">
    <property type="entry name" value="Nucleic acid-binding proteins"/>
    <property type="match status" value="1"/>
</dbReference>
<dbReference type="Gene3D" id="6.10.140.1770">
    <property type="match status" value="1"/>
</dbReference>
<protein>
    <recommendedName>
        <fullName evidence="7">DNA-directed RNA polymerase subunit</fullName>
    </recommendedName>
</protein>
<evidence type="ECO:0000259" key="9">
    <source>
        <dbReference type="Pfam" id="PF03876"/>
    </source>
</evidence>
<dbReference type="KEGG" id="tbl:TBLA_0A04550"/>
<feature type="region of interest" description="Disordered" evidence="8">
    <location>
        <begin position="180"/>
        <end position="203"/>
    </location>
</feature>
<dbReference type="CDD" id="cd04328">
    <property type="entry name" value="RNAP_I_Rpa43_N"/>
    <property type="match status" value="1"/>
</dbReference>
<dbReference type="Gene3D" id="3.30.1490.120">
    <property type="entry name" value="RNA polymerase Rpb7-like, N-terminal domain"/>
    <property type="match status" value="1"/>
</dbReference>
<evidence type="ECO:0000256" key="7">
    <source>
        <dbReference type="RuleBase" id="RU369086"/>
    </source>
</evidence>
<gene>
    <name evidence="11" type="primary">TBLA0A04550</name>
    <name evidence="11" type="ORF">TBLA_0A04550</name>
</gene>
<dbReference type="Proteomes" id="UP000002866">
    <property type="component" value="Chromosome 1"/>
</dbReference>
<proteinExistence type="inferred from homology"/>
<keyword evidence="6 7" id="KW-0539">Nucleus</keyword>
<dbReference type="Pfam" id="PF03876">
    <property type="entry name" value="SHS2_Rpb7-N"/>
    <property type="match status" value="1"/>
</dbReference>
<dbReference type="EMBL" id="HE806316">
    <property type="protein sequence ID" value="CCH58249.1"/>
    <property type="molecule type" value="Genomic_DNA"/>
</dbReference>
<feature type="compositionally biased region" description="Polar residues" evidence="8">
    <location>
        <begin position="188"/>
        <end position="203"/>
    </location>
</feature>
<evidence type="ECO:0000313" key="11">
    <source>
        <dbReference type="EMBL" id="CCH58249.1"/>
    </source>
</evidence>
<dbReference type="OrthoDB" id="10250504at2759"/>
<dbReference type="PANTHER" id="PTHR12709">
    <property type="entry name" value="DNA-DIRECTED RNA POLYMERASE II, III"/>
    <property type="match status" value="1"/>
</dbReference>
<dbReference type="GO" id="GO:0005736">
    <property type="term" value="C:RNA polymerase I complex"/>
    <property type="evidence" value="ECO:0007669"/>
    <property type="project" value="TreeGrafter"/>
</dbReference>
<dbReference type="FunCoup" id="I2GVU7">
    <property type="interactions" value="329"/>
</dbReference>
<sequence length="308" mass="34825">MTGIKRSSRTSKLEKFAKKFKSSSKNPIDEDTKISNCIVRVPVSLYASIAPMYSQSPLQGIMKQHLNPMVMKFNPKVDGVVLGYEDLTIKDSNPLADESSQEKLIKLTPDTPFGFTWANVNLYVWQPQIGDIIEGWIFIQSVSHISLLIFDAFNANINKNFIPEDWTFINNEVEEEEILQEEKAAEESNGTNQDNNKPNFTNRSLGYWVDGNGQRVDGKLKFQVRYINSNGRVITVEGSLLKEQKDLSPAEKLPVISNKKITFDDEVSTENTESHKDLQLTEVKENNGAEIVYEENSSEDDDSSDESD</sequence>
<dbReference type="Pfam" id="PF17875">
    <property type="entry name" value="RPA43_OB"/>
    <property type="match status" value="1"/>
</dbReference>
<dbReference type="AlphaFoldDB" id="I2GVU7"/>
<comment type="similarity">
    <text evidence="2">Belongs to the eukaryotic RPA43 RNA polymerase subunit family.</text>
</comment>
<dbReference type="PANTHER" id="PTHR12709:SF5">
    <property type="entry name" value="DNA-DIRECTED RNA POLYMERASE I SUBUNIT RPA43"/>
    <property type="match status" value="1"/>
</dbReference>
<dbReference type="InterPro" id="IPR036898">
    <property type="entry name" value="RNA_pol_Rpb7-like_N_sf"/>
</dbReference>
<comment type="subcellular location">
    <subcellularLocation>
        <location evidence="1">Nucleus</location>
        <location evidence="1">Nucleolus</location>
    </subcellularLocation>
</comment>
<dbReference type="eggNOG" id="KOG4134">
    <property type="taxonomic scope" value="Eukaryota"/>
</dbReference>
<accession>I2GVU7</accession>
<dbReference type="GO" id="GO:0006362">
    <property type="term" value="P:transcription elongation by RNA polymerase I"/>
    <property type="evidence" value="ECO:0007669"/>
    <property type="project" value="UniProtKB-ARBA"/>
</dbReference>
<dbReference type="STRING" id="1071380.I2GVU7"/>